<keyword evidence="1" id="KW-1133">Transmembrane helix</keyword>
<protein>
    <submittedName>
        <fullName evidence="2">Uncharacterized protein</fullName>
    </submittedName>
</protein>
<name>A0A814JI58_9BILA</name>
<keyword evidence="3" id="KW-1185">Reference proteome</keyword>
<gene>
    <name evidence="2" type="ORF">OXX778_LOCUS18123</name>
</gene>
<sequence>MAKTDVAKTIGMSLTTSALLVGVNEKLEDPAKFDRSVYFFATALGGLNGIYISNKYRHVKFSYIHLLVGLSASSSSYYLFQKFFTKKK</sequence>
<dbReference type="Proteomes" id="UP000663879">
    <property type="component" value="Unassembled WGS sequence"/>
</dbReference>
<reference evidence="2" key="1">
    <citation type="submission" date="2021-02" db="EMBL/GenBank/DDBJ databases">
        <authorList>
            <person name="Nowell W R."/>
        </authorList>
    </citation>
    <scope>NUCLEOTIDE SEQUENCE</scope>
    <source>
        <strain evidence="2">Ploen Becks lab</strain>
    </source>
</reference>
<accession>A0A814JI58</accession>
<feature type="transmembrane region" description="Helical" evidence="1">
    <location>
        <begin position="36"/>
        <end position="54"/>
    </location>
</feature>
<organism evidence="2 3">
    <name type="scientific">Brachionus calyciflorus</name>
    <dbReference type="NCBI Taxonomy" id="104777"/>
    <lineage>
        <taxon>Eukaryota</taxon>
        <taxon>Metazoa</taxon>
        <taxon>Spiralia</taxon>
        <taxon>Gnathifera</taxon>
        <taxon>Rotifera</taxon>
        <taxon>Eurotatoria</taxon>
        <taxon>Monogononta</taxon>
        <taxon>Pseudotrocha</taxon>
        <taxon>Ploima</taxon>
        <taxon>Brachionidae</taxon>
        <taxon>Brachionus</taxon>
    </lineage>
</organism>
<comment type="caution">
    <text evidence="2">The sequence shown here is derived from an EMBL/GenBank/DDBJ whole genome shotgun (WGS) entry which is preliminary data.</text>
</comment>
<keyword evidence="1" id="KW-0812">Transmembrane</keyword>
<dbReference type="AlphaFoldDB" id="A0A814JI58"/>
<evidence type="ECO:0000313" key="3">
    <source>
        <dbReference type="Proteomes" id="UP000663879"/>
    </source>
</evidence>
<feature type="transmembrane region" description="Helical" evidence="1">
    <location>
        <begin position="60"/>
        <end position="80"/>
    </location>
</feature>
<evidence type="ECO:0000256" key="1">
    <source>
        <dbReference type="SAM" id="Phobius"/>
    </source>
</evidence>
<proteinExistence type="predicted"/>
<dbReference type="EMBL" id="CAJNOC010004879">
    <property type="protein sequence ID" value="CAF1036185.1"/>
    <property type="molecule type" value="Genomic_DNA"/>
</dbReference>
<evidence type="ECO:0000313" key="2">
    <source>
        <dbReference type="EMBL" id="CAF1036185.1"/>
    </source>
</evidence>
<keyword evidence="1" id="KW-0472">Membrane</keyword>